<keyword evidence="2" id="KW-1133">Transmembrane helix</keyword>
<dbReference type="PANTHER" id="PTHR42709:SF9">
    <property type="entry name" value="ALKALINE PHOSPHATASE LIKE PROTEIN"/>
    <property type="match status" value="1"/>
</dbReference>
<feature type="transmembrane region" description="Helical" evidence="2">
    <location>
        <begin position="167"/>
        <end position="188"/>
    </location>
</feature>
<dbReference type="RefSeq" id="WP_010898215.1">
    <property type="nucleotide sequence ID" value="NZ_CP040441.1"/>
</dbReference>
<keyword evidence="2" id="KW-0472">Membrane</keyword>
<comment type="similarity">
    <text evidence="1">Belongs to the DedA family.</text>
</comment>
<feature type="transmembrane region" description="Helical" evidence="2">
    <location>
        <begin position="137"/>
        <end position="155"/>
    </location>
</feature>
<feature type="domain" description="VTT" evidence="3">
    <location>
        <begin position="29"/>
        <end position="155"/>
    </location>
</feature>
<accession>A0A0M0KKF1</accession>
<dbReference type="OMA" id="FICYFIP"/>
<dbReference type="InterPro" id="IPR032816">
    <property type="entry name" value="VTT_dom"/>
</dbReference>
<evidence type="ECO:0000256" key="2">
    <source>
        <dbReference type="SAM" id="Phobius"/>
    </source>
</evidence>
<dbReference type="PANTHER" id="PTHR42709">
    <property type="entry name" value="ALKALINE PHOSPHATASE LIKE PROTEIN"/>
    <property type="match status" value="1"/>
</dbReference>
<dbReference type="GeneID" id="87597625"/>
<proteinExistence type="inferred from homology"/>
<dbReference type="InterPro" id="IPR051311">
    <property type="entry name" value="DedA_domain"/>
</dbReference>
<dbReference type="GO" id="GO:0005886">
    <property type="term" value="C:plasma membrane"/>
    <property type="evidence" value="ECO:0007669"/>
    <property type="project" value="TreeGrafter"/>
</dbReference>
<dbReference type="AlphaFoldDB" id="A0A0M0KKF1"/>
<evidence type="ECO:0000313" key="4">
    <source>
        <dbReference type="EMBL" id="KOO39057.1"/>
    </source>
</evidence>
<sequence length="200" mass="22769">MELFEFLLIKYGYIALILILTGGIVGLPIPDEVLLTLVGYYISLGKMSYVLALLASFLGATLGISISYFLGTKLGLPFLMKYGPKFHISHQKIDHAQALFRKYGPILLFIGYFLPGVRHVTGYLSGLSKCKFRTFSLYAYTGAFIWCLVFITLGHEIGNKWYIVEKYLFKSSFLLFLLILCVIGYFIVRNKRMEKNAEKK</sequence>
<feature type="transmembrane region" description="Helical" evidence="2">
    <location>
        <begin position="7"/>
        <end position="29"/>
    </location>
</feature>
<dbReference type="Pfam" id="PF09335">
    <property type="entry name" value="VTT_dom"/>
    <property type="match status" value="1"/>
</dbReference>
<organism evidence="4">
    <name type="scientific">Halalkalibacterium halodurans</name>
    <name type="common">Bacillus halodurans</name>
    <dbReference type="NCBI Taxonomy" id="86665"/>
    <lineage>
        <taxon>Bacteria</taxon>
        <taxon>Bacillati</taxon>
        <taxon>Bacillota</taxon>
        <taxon>Bacilli</taxon>
        <taxon>Bacillales</taxon>
        <taxon>Bacillaceae</taxon>
        <taxon>Halalkalibacterium (ex Joshi et al. 2022)</taxon>
    </lineage>
</organism>
<dbReference type="EMBL" id="LILD01000001">
    <property type="protein sequence ID" value="KOO39057.1"/>
    <property type="molecule type" value="Genomic_DNA"/>
</dbReference>
<comment type="caution">
    <text evidence="4">The sequence shown here is derived from an EMBL/GenBank/DDBJ whole genome shotgun (WGS) entry which is preliminary data.</text>
</comment>
<protein>
    <submittedName>
        <fullName evidence="4">Alkaline phosphatase</fullName>
    </submittedName>
</protein>
<evidence type="ECO:0000256" key="1">
    <source>
        <dbReference type="ARBA" id="ARBA00010792"/>
    </source>
</evidence>
<reference evidence="4" key="1">
    <citation type="submission" date="2015-08" db="EMBL/GenBank/DDBJ databases">
        <title>Complete DNA Sequence of Pseudomonas syringae pv. actinidiae, the Causal Agent of Kiwifruit Canker Disease.</title>
        <authorList>
            <person name="Rikkerink E.H.A."/>
            <person name="Fineran P.C."/>
        </authorList>
    </citation>
    <scope>NUCLEOTIDE SEQUENCE</scope>
    <source>
        <strain evidence="4">DSM 13666</strain>
    </source>
</reference>
<dbReference type="PATRIC" id="fig|136160.3.peg.2259"/>
<evidence type="ECO:0000259" key="3">
    <source>
        <dbReference type="Pfam" id="PF09335"/>
    </source>
</evidence>
<feature type="transmembrane region" description="Helical" evidence="2">
    <location>
        <begin position="49"/>
        <end position="71"/>
    </location>
</feature>
<name>A0A0M0KKF1_ALKHA</name>
<gene>
    <name evidence="4" type="ORF">AMD02_09480</name>
</gene>
<keyword evidence="2" id="KW-0812">Transmembrane</keyword>